<proteinExistence type="predicted"/>
<dbReference type="Proteomes" id="UP000269019">
    <property type="component" value="Chromosome"/>
</dbReference>
<feature type="transmembrane region" description="Helical" evidence="1">
    <location>
        <begin position="85"/>
        <end position="103"/>
    </location>
</feature>
<keyword evidence="3" id="KW-1185">Reference proteome</keyword>
<dbReference type="AlphaFoldDB" id="A0A3G6J886"/>
<sequence>MRNMQAGSPIGTRLMLSKRTTVTNWVWLIYNAFSLMALLAKSYGEGIGIWGKVCAALGLIPAIIFTIKCLTVVNSSPSQQVMSRTFPYVIFGYAIGAASLWGKGLSLSILAYPFLLSIFFVHNQRFLDWTTKQR</sequence>
<reference evidence="2 3" key="1">
    <citation type="submission" date="2018-11" db="EMBL/GenBank/DDBJ databases">
        <authorList>
            <person name="Kleinhagauer T."/>
            <person name="Glaeser S.P."/>
            <person name="Spergser J."/>
            <person name="Ruckert C."/>
            <person name="Kaempfer P."/>
            <person name="Busse H.-J."/>
        </authorList>
    </citation>
    <scope>NUCLEOTIDE SEQUENCE [LARGE SCALE GENOMIC DNA]</scope>
    <source>
        <strain evidence="2 3">200CH</strain>
    </source>
</reference>
<keyword evidence="1" id="KW-1133">Transmembrane helix</keyword>
<keyword evidence="1" id="KW-0472">Membrane</keyword>
<evidence type="ECO:0000313" key="2">
    <source>
        <dbReference type="EMBL" id="AZA14315.1"/>
    </source>
</evidence>
<organism evidence="2 3">
    <name type="scientific">Corynebacterium choanae</name>
    <dbReference type="NCBI Taxonomy" id="1862358"/>
    <lineage>
        <taxon>Bacteria</taxon>
        <taxon>Bacillati</taxon>
        <taxon>Actinomycetota</taxon>
        <taxon>Actinomycetes</taxon>
        <taxon>Mycobacteriales</taxon>
        <taxon>Corynebacteriaceae</taxon>
        <taxon>Corynebacterium</taxon>
    </lineage>
</organism>
<feature type="transmembrane region" description="Helical" evidence="1">
    <location>
        <begin position="21"/>
        <end position="43"/>
    </location>
</feature>
<dbReference type="KEGG" id="ccho:CCHOA_09660"/>
<name>A0A3G6J886_9CORY</name>
<dbReference type="EMBL" id="CP033896">
    <property type="protein sequence ID" value="AZA14315.1"/>
    <property type="molecule type" value="Genomic_DNA"/>
</dbReference>
<evidence type="ECO:0000313" key="3">
    <source>
        <dbReference type="Proteomes" id="UP000269019"/>
    </source>
</evidence>
<keyword evidence="1" id="KW-0812">Transmembrane</keyword>
<feature type="transmembrane region" description="Helical" evidence="1">
    <location>
        <begin position="49"/>
        <end position="73"/>
    </location>
</feature>
<accession>A0A3G6J886</accession>
<evidence type="ECO:0000256" key="1">
    <source>
        <dbReference type="SAM" id="Phobius"/>
    </source>
</evidence>
<protein>
    <submittedName>
        <fullName evidence="2">Uncharacterized protein</fullName>
    </submittedName>
</protein>
<gene>
    <name evidence="2" type="ORF">CCHOA_09660</name>
</gene>